<accession>A0A8R2JUQ6</accession>
<dbReference type="GeneID" id="107883213"/>
<dbReference type="AlphaFoldDB" id="A0A8R2JUQ6"/>
<dbReference type="EnsemblMetazoa" id="XM_029492008.1">
    <property type="protein sequence ID" value="XP_029347868.1"/>
    <property type="gene ID" value="LOC107883213"/>
</dbReference>
<protein>
    <submittedName>
        <fullName evidence="1">Uncharacterized protein</fullName>
    </submittedName>
</protein>
<reference evidence="1" key="2">
    <citation type="submission" date="2022-06" db="UniProtKB">
        <authorList>
            <consortium name="EnsemblMetazoa"/>
        </authorList>
    </citation>
    <scope>IDENTIFICATION</scope>
</reference>
<name>A0A8R2JUQ6_ACYPI</name>
<evidence type="ECO:0000313" key="1">
    <source>
        <dbReference type="EnsemblMetazoa" id="XP_029347868.1"/>
    </source>
</evidence>
<organism evidence="1 2">
    <name type="scientific">Acyrthosiphon pisum</name>
    <name type="common">Pea aphid</name>
    <dbReference type="NCBI Taxonomy" id="7029"/>
    <lineage>
        <taxon>Eukaryota</taxon>
        <taxon>Metazoa</taxon>
        <taxon>Ecdysozoa</taxon>
        <taxon>Arthropoda</taxon>
        <taxon>Hexapoda</taxon>
        <taxon>Insecta</taxon>
        <taxon>Pterygota</taxon>
        <taxon>Neoptera</taxon>
        <taxon>Paraneoptera</taxon>
        <taxon>Hemiptera</taxon>
        <taxon>Sternorrhyncha</taxon>
        <taxon>Aphidomorpha</taxon>
        <taxon>Aphidoidea</taxon>
        <taxon>Aphididae</taxon>
        <taxon>Macrosiphini</taxon>
        <taxon>Acyrthosiphon</taxon>
    </lineage>
</organism>
<dbReference type="Proteomes" id="UP000007819">
    <property type="component" value="Chromosome X"/>
</dbReference>
<reference evidence="2" key="1">
    <citation type="submission" date="2010-06" db="EMBL/GenBank/DDBJ databases">
        <authorList>
            <person name="Jiang H."/>
            <person name="Abraham K."/>
            <person name="Ali S."/>
            <person name="Alsbrooks S.L."/>
            <person name="Anim B.N."/>
            <person name="Anosike U.S."/>
            <person name="Attaway T."/>
            <person name="Bandaranaike D.P."/>
            <person name="Battles P.K."/>
            <person name="Bell S.N."/>
            <person name="Bell A.V."/>
            <person name="Beltran B."/>
            <person name="Bickham C."/>
            <person name="Bustamante Y."/>
            <person name="Caleb T."/>
            <person name="Canada A."/>
            <person name="Cardenas V."/>
            <person name="Carter K."/>
            <person name="Chacko J."/>
            <person name="Chandrabose M.N."/>
            <person name="Chavez D."/>
            <person name="Chavez A."/>
            <person name="Chen L."/>
            <person name="Chu H.-S."/>
            <person name="Claassen K.J."/>
            <person name="Cockrell R."/>
            <person name="Collins M."/>
            <person name="Cooper J.A."/>
            <person name="Cree A."/>
            <person name="Curry S.M."/>
            <person name="Da Y."/>
            <person name="Dao M.D."/>
            <person name="Das B."/>
            <person name="Davila M.-L."/>
            <person name="Davy-Carroll L."/>
            <person name="Denson S."/>
            <person name="Dinh H."/>
            <person name="Ebong V.E."/>
            <person name="Edwards J.R."/>
            <person name="Egan A."/>
            <person name="El-Daye J."/>
            <person name="Escobedo L."/>
            <person name="Fernandez S."/>
            <person name="Fernando P.R."/>
            <person name="Flagg N."/>
            <person name="Forbes L.D."/>
            <person name="Fowler R.G."/>
            <person name="Fu Q."/>
            <person name="Gabisi R.A."/>
            <person name="Ganer J."/>
            <person name="Garbino Pronczuk A."/>
            <person name="Garcia R.M."/>
            <person name="Garner T."/>
            <person name="Garrett T.E."/>
            <person name="Gonzalez D.A."/>
            <person name="Hamid H."/>
            <person name="Hawkins E.S."/>
            <person name="Hirani K."/>
            <person name="Hogues M.E."/>
            <person name="Hollins B."/>
            <person name="Hsiao C.-H."/>
            <person name="Jabil R."/>
            <person name="James M.L."/>
            <person name="Jhangiani S.N."/>
            <person name="Johnson B."/>
            <person name="Johnson Q."/>
            <person name="Joshi V."/>
            <person name="Kalu J.B."/>
            <person name="Kam C."/>
            <person name="Kashfia A."/>
            <person name="Keebler J."/>
            <person name="Kisamo H."/>
            <person name="Kovar C.L."/>
            <person name="Lago L.A."/>
            <person name="Lai C.-Y."/>
            <person name="Laidlaw J."/>
            <person name="Lara F."/>
            <person name="Le T.-K."/>
            <person name="Lee S.L."/>
            <person name="Legall F.H."/>
            <person name="Lemon S.J."/>
            <person name="Lewis L.R."/>
            <person name="Li B."/>
            <person name="Liu Y."/>
            <person name="Liu Y.-S."/>
            <person name="Lopez J."/>
            <person name="Lozado R.J."/>
            <person name="Lu J."/>
            <person name="Madu R.C."/>
            <person name="Maheshwari M."/>
            <person name="Maheshwari R."/>
            <person name="Malloy K."/>
            <person name="Martinez E."/>
            <person name="Mathew T."/>
            <person name="Mercado I.C."/>
            <person name="Mercado C."/>
            <person name="Meyer B."/>
            <person name="Montgomery K."/>
            <person name="Morgan M.B."/>
            <person name="Munidasa M."/>
            <person name="Nazareth L.V."/>
            <person name="Nelson J."/>
            <person name="Ng B.M."/>
            <person name="Nguyen N.B."/>
            <person name="Nguyen P.Q."/>
            <person name="Nguyen T."/>
            <person name="Obregon M."/>
            <person name="Okwuonu G.O."/>
            <person name="Onwere C.G."/>
            <person name="Orozco G."/>
            <person name="Parra A."/>
            <person name="Patel S."/>
            <person name="Patil S."/>
            <person name="Perez A."/>
            <person name="Perez Y."/>
            <person name="Pham C."/>
            <person name="Primus E.L."/>
            <person name="Pu L.-L."/>
            <person name="Puazo M."/>
            <person name="Qin X."/>
            <person name="Quiroz J.B."/>
            <person name="Reese J."/>
            <person name="Richards S."/>
            <person name="Rives C.M."/>
            <person name="Robberts R."/>
            <person name="Ruiz S.J."/>
            <person name="Ruiz M.J."/>
            <person name="Santibanez J."/>
            <person name="Schneider B.W."/>
            <person name="Sisson I."/>
            <person name="Smith M."/>
            <person name="Sodergren E."/>
            <person name="Song X.-Z."/>
            <person name="Song B.B."/>
            <person name="Summersgill H."/>
            <person name="Thelus R."/>
            <person name="Thornton R.D."/>
            <person name="Trejos Z.Y."/>
            <person name="Usmani K."/>
            <person name="Vattathil S."/>
            <person name="Villasana D."/>
            <person name="Walker D.L."/>
            <person name="Wang S."/>
            <person name="Wang K."/>
            <person name="White C.S."/>
            <person name="Williams A.C."/>
            <person name="Williamson J."/>
            <person name="Wilson K."/>
            <person name="Woghiren I.O."/>
            <person name="Woodworth J.R."/>
            <person name="Worley K.C."/>
            <person name="Wright R.A."/>
            <person name="Wu W."/>
            <person name="Young L."/>
            <person name="Zhang L."/>
            <person name="Zhang J."/>
            <person name="Zhu Y."/>
            <person name="Muzny D.M."/>
            <person name="Weinstock G."/>
            <person name="Gibbs R.A."/>
        </authorList>
    </citation>
    <scope>NUCLEOTIDE SEQUENCE [LARGE SCALE GENOMIC DNA]</scope>
    <source>
        <strain evidence="2">LSR1</strain>
    </source>
</reference>
<dbReference type="OrthoDB" id="6594928at2759"/>
<dbReference type="KEGG" id="api:107883213"/>
<evidence type="ECO:0000313" key="2">
    <source>
        <dbReference type="Proteomes" id="UP000007819"/>
    </source>
</evidence>
<keyword evidence="2" id="KW-1185">Reference proteome</keyword>
<sequence length="198" mass="23918">MKLKRMNGKSYVGYNRQGNKVFQNIDRESRSIKAACTSLKCLKSMVRYCNIFLENERLKMFEHFWQCNWDEKKTFCINMINKKETKRLTTIFGTESRRHFSYTYYLKSNEIKYPVCKVMFLNTFGLKEWMVRNWLDSSFNGLPNIKNIRKQPIELDIIDDPQLEEVSPRRSVQLRQDHLIQWFDSLAKMPSHYCRKNK</sequence>
<proteinExistence type="predicted"/>
<dbReference type="RefSeq" id="XP_029347868.1">
    <property type="nucleotide sequence ID" value="XM_029492008.1"/>
</dbReference>